<feature type="non-terminal residue" evidence="2">
    <location>
        <position position="457"/>
    </location>
</feature>
<name>A0A9D1HVD6_9FIRM</name>
<dbReference type="EMBL" id="DVMN01000125">
    <property type="protein sequence ID" value="HIU21930.1"/>
    <property type="molecule type" value="Genomic_DNA"/>
</dbReference>
<evidence type="ECO:0000256" key="1">
    <source>
        <dbReference type="SAM" id="SignalP"/>
    </source>
</evidence>
<accession>A0A9D1HVD6</accession>
<dbReference type="PROSITE" id="PS51257">
    <property type="entry name" value="PROKAR_LIPOPROTEIN"/>
    <property type="match status" value="1"/>
</dbReference>
<feature type="signal peptide" evidence="1">
    <location>
        <begin position="1"/>
        <end position="23"/>
    </location>
</feature>
<proteinExistence type="predicted"/>
<evidence type="ECO:0000313" key="3">
    <source>
        <dbReference type="Proteomes" id="UP000824088"/>
    </source>
</evidence>
<keyword evidence="1" id="KW-0732">Signal</keyword>
<feature type="chain" id="PRO_5038934062" evidence="1">
    <location>
        <begin position="24"/>
        <end position="457"/>
    </location>
</feature>
<gene>
    <name evidence="2" type="ORF">IAD51_06880</name>
</gene>
<reference evidence="2" key="1">
    <citation type="submission" date="2020-10" db="EMBL/GenBank/DDBJ databases">
        <authorList>
            <person name="Gilroy R."/>
        </authorList>
    </citation>
    <scope>NUCLEOTIDE SEQUENCE</scope>
    <source>
        <strain evidence="2">1063</strain>
    </source>
</reference>
<dbReference type="Proteomes" id="UP000824088">
    <property type="component" value="Unassembled WGS sequence"/>
</dbReference>
<evidence type="ECO:0000313" key="2">
    <source>
        <dbReference type="EMBL" id="HIU21930.1"/>
    </source>
</evidence>
<protein>
    <submittedName>
        <fullName evidence="2">Uncharacterized protein</fullName>
    </submittedName>
</protein>
<organism evidence="2 3">
    <name type="scientific">Candidatus Limadaptatus stercorigallinarum</name>
    <dbReference type="NCBI Taxonomy" id="2840845"/>
    <lineage>
        <taxon>Bacteria</taxon>
        <taxon>Bacillati</taxon>
        <taxon>Bacillota</taxon>
        <taxon>Clostridia</taxon>
        <taxon>Eubacteriales</taxon>
        <taxon>Candidatus Limadaptatus</taxon>
    </lineage>
</organism>
<dbReference type="AlphaFoldDB" id="A0A9D1HVD6"/>
<reference evidence="2" key="2">
    <citation type="journal article" date="2021" name="PeerJ">
        <title>Extensive microbial diversity within the chicken gut microbiome revealed by metagenomics and culture.</title>
        <authorList>
            <person name="Gilroy R."/>
            <person name="Ravi A."/>
            <person name="Getino M."/>
            <person name="Pursley I."/>
            <person name="Horton D.L."/>
            <person name="Alikhan N.F."/>
            <person name="Baker D."/>
            <person name="Gharbi K."/>
            <person name="Hall N."/>
            <person name="Watson M."/>
            <person name="Adriaenssens E.M."/>
            <person name="Foster-Nyarko E."/>
            <person name="Jarju S."/>
            <person name="Secka A."/>
            <person name="Antonio M."/>
            <person name="Oren A."/>
            <person name="Chaudhuri R.R."/>
            <person name="La Ragione R."/>
            <person name="Hildebrand F."/>
            <person name="Pallen M.J."/>
        </authorList>
    </citation>
    <scope>NUCLEOTIDE SEQUENCE</scope>
    <source>
        <strain evidence="2">1063</strain>
    </source>
</reference>
<comment type="caution">
    <text evidence="2">The sequence shown here is derived from an EMBL/GenBank/DDBJ whole genome shotgun (WGS) entry which is preliminary data.</text>
</comment>
<sequence>MKKKAFLLIIFVLLACMLAGTLAACDRGDDLPTTTPVSWEKYLEDAADRIADSIVLDGGKIGVKFSSDVTAEGEDYTFLLGLNYDLTAADAANSCLVLEVRQATSAAADEGELSDISDASSDDGVLFRIVCDSSSTWIDIAPGLALSDARLQVENVGIFDLLGVAFDEDNIFSAQEAFSDIIFNLGRAFFDGVRVDADGDTYVFNIDDTYKETGREYFNTVLTVFGENVANSLLAAFGISDSDELFDMLPDMSGEVVLTFPEEGGALLSADNLTVSGGDAGMNAEFEVRHELYPELAEKIPGDDAVGYVRTKVGNSHMEGTLSLVRDGGTLVSYDYVLDANLDLLTLMFNDYDLTSLDEDNYFHLRVTHTCTAACDDFCASRLSPSRGALIDLAFSPQDFDGSYNVYISVGLSSLISSDRAAEINELMGVTSGTYIPEYVLLTYPYDDFDESSLPCR</sequence>